<evidence type="ECO:0000256" key="2">
    <source>
        <dbReference type="SAM" id="MobiDB-lite"/>
    </source>
</evidence>
<sequence>MNQQSFVQVAQEYDQVKKRVNSLKFQLRDIDQKNHVLQTKLKDLRQISPKLQKSPITQLQEQFRLDRKQIIEQFKPIVEKEGIYLRNERLKTETQLQQSKIWEIQQKKMKVKLIEEFDSEVTKRRIEFQEKKIKEVRQRQLQEMEMNRLILNKKLIEISKLKKQEKELIVEIQSAKNKEQKLCNKFCNALVTNDNSVILPSIQKSNSRMSQKSSSKQQKKSCQRIQKSGKANERVQRSETRNDNQIIEYEENRRLQLNSRKKSQSIDQLNIACQTSFLITDQNQESVQYSQDYESYLNSQKDQTLEKSQPNLTSEESKDQLKQNKVTKKNDDYI</sequence>
<gene>
    <name evidence="3" type="ORF">PSON_ATCC_30995.1.T1850008</name>
</gene>
<dbReference type="EMBL" id="CAJJDN010000185">
    <property type="protein sequence ID" value="CAD8128255.1"/>
    <property type="molecule type" value="Genomic_DNA"/>
</dbReference>
<proteinExistence type="predicted"/>
<dbReference type="OrthoDB" id="302028at2759"/>
<evidence type="ECO:0000313" key="3">
    <source>
        <dbReference type="EMBL" id="CAD8128255.1"/>
    </source>
</evidence>
<feature type="coiled-coil region" evidence="1">
    <location>
        <begin position="119"/>
        <end position="178"/>
    </location>
</feature>
<accession>A0A8S1RN66</accession>
<keyword evidence="1" id="KW-0175">Coiled coil</keyword>
<evidence type="ECO:0000256" key="1">
    <source>
        <dbReference type="SAM" id="Coils"/>
    </source>
</evidence>
<keyword evidence="4" id="KW-1185">Reference proteome</keyword>
<feature type="region of interest" description="Disordered" evidence="2">
    <location>
        <begin position="299"/>
        <end position="334"/>
    </location>
</feature>
<feature type="region of interest" description="Disordered" evidence="2">
    <location>
        <begin position="204"/>
        <end position="244"/>
    </location>
</feature>
<comment type="caution">
    <text evidence="3">The sequence shown here is derived from an EMBL/GenBank/DDBJ whole genome shotgun (WGS) entry which is preliminary data.</text>
</comment>
<protein>
    <submittedName>
        <fullName evidence="3">Uncharacterized protein</fullName>
    </submittedName>
</protein>
<feature type="compositionally biased region" description="Basic and acidic residues" evidence="2">
    <location>
        <begin position="230"/>
        <end position="242"/>
    </location>
</feature>
<feature type="coiled-coil region" evidence="1">
    <location>
        <begin position="13"/>
        <end position="47"/>
    </location>
</feature>
<feature type="compositionally biased region" description="Polar residues" evidence="2">
    <location>
        <begin position="299"/>
        <end position="314"/>
    </location>
</feature>
<organism evidence="3 4">
    <name type="scientific">Paramecium sonneborni</name>
    <dbReference type="NCBI Taxonomy" id="65129"/>
    <lineage>
        <taxon>Eukaryota</taxon>
        <taxon>Sar</taxon>
        <taxon>Alveolata</taxon>
        <taxon>Ciliophora</taxon>
        <taxon>Intramacronucleata</taxon>
        <taxon>Oligohymenophorea</taxon>
        <taxon>Peniculida</taxon>
        <taxon>Parameciidae</taxon>
        <taxon>Paramecium</taxon>
    </lineage>
</organism>
<feature type="compositionally biased region" description="Low complexity" evidence="2">
    <location>
        <begin position="204"/>
        <end position="216"/>
    </location>
</feature>
<dbReference type="Proteomes" id="UP000692954">
    <property type="component" value="Unassembled WGS sequence"/>
</dbReference>
<feature type="compositionally biased region" description="Basic and acidic residues" evidence="2">
    <location>
        <begin position="315"/>
        <end position="334"/>
    </location>
</feature>
<evidence type="ECO:0000313" key="4">
    <source>
        <dbReference type="Proteomes" id="UP000692954"/>
    </source>
</evidence>
<dbReference type="AlphaFoldDB" id="A0A8S1RN66"/>
<name>A0A8S1RN66_9CILI</name>
<reference evidence="3" key="1">
    <citation type="submission" date="2021-01" db="EMBL/GenBank/DDBJ databases">
        <authorList>
            <consortium name="Genoscope - CEA"/>
            <person name="William W."/>
        </authorList>
    </citation>
    <scope>NUCLEOTIDE SEQUENCE</scope>
</reference>